<accession>A0A6J6RLT6</accession>
<proteinExistence type="predicted"/>
<dbReference type="PANTHER" id="PTHR34580">
    <property type="match status" value="1"/>
</dbReference>
<organism evidence="5">
    <name type="scientific">freshwater metagenome</name>
    <dbReference type="NCBI Taxonomy" id="449393"/>
    <lineage>
        <taxon>unclassified sequences</taxon>
        <taxon>metagenomes</taxon>
        <taxon>ecological metagenomes</taxon>
    </lineage>
</organism>
<evidence type="ECO:0000313" key="4">
    <source>
        <dbReference type="EMBL" id="CAB4697166.1"/>
    </source>
</evidence>
<dbReference type="AlphaFoldDB" id="A0A6J6RLT6"/>
<dbReference type="EMBL" id="CAFBLD010000007">
    <property type="protein sequence ID" value="CAB4871331.1"/>
    <property type="molecule type" value="Genomic_DNA"/>
</dbReference>
<evidence type="ECO:0000313" key="9">
    <source>
        <dbReference type="EMBL" id="CAB4949750.1"/>
    </source>
</evidence>
<evidence type="ECO:0000313" key="8">
    <source>
        <dbReference type="EMBL" id="CAB4871331.1"/>
    </source>
</evidence>
<gene>
    <name evidence="4" type="ORF">UFOPK2510_01071</name>
    <name evidence="5" type="ORF">UFOPK2718_00694</name>
    <name evidence="6" type="ORF">UFOPK2936_01030</name>
    <name evidence="7" type="ORF">UFOPK3174_00450</name>
    <name evidence="8" type="ORF">UFOPK3328_01076</name>
    <name evidence="9" type="ORF">UFOPK3779_01115</name>
    <name evidence="10" type="ORF">UFOPK3913_01117</name>
    <name evidence="3" type="ORF">UFOPK4107_01359</name>
</gene>
<evidence type="ECO:0000259" key="1">
    <source>
        <dbReference type="Pfam" id="PF13280"/>
    </source>
</evidence>
<dbReference type="InterPro" id="IPR051534">
    <property type="entry name" value="CBASS_pafABC_assoc_protein"/>
</dbReference>
<evidence type="ECO:0000313" key="10">
    <source>
        <dbReference type="EMBL" id="CAB4980779.1"/>
    </source>
</evidence>
<sequence>MSKESKELGSDRILRLLDLVPFLTSHQGIGISDLADQFSVTQDRILEDLSTLWMCGLPGYTPLELIDLSFDSGYVTIRNAETLAKPRALSSEEVTALLLGLNYLMDQISDADSNLREIIEKLIVKIPHTASDVHPGQVLVSHAVPATYRATLLEAIKARTHLDLIYHSLNEDEMGHRIIAPVEIRQERGVEYLLAFCFSAGDYRSFRLDRIQGISDSSQELPPTLTKSSPSVPKMPAVVRVLGSMRMASEKFQLNNSSAETVQMVEYFSEDWLMRQIMSCSGEVVLLEPSHAVLRIRQRAALALAAYSTDFKRP</sequence>
<feature type="domain" description="WYL" evidence="1">
    <location>
        <begin position="150"/>
        <end position="214"/>
    </location>
</feature>
<dbReference type="InterPro" id="IPR026881">
    <property type="entry name" value="WYL_dom"/>
</dbReference>
<dbReference type="EMBL" id="CAFABH010000005">
    <property type="protein sequence ID" value="CAB4824493.1"/>
    <property type="molecule type" value="Genomic_DNA"/>
</dbReference>
<dbReference type="EMBL" id="CAEZXO010000006">
    <property type="protein sequence ID" value="CAB4697166.1"/>
    <property type="molecule type" value="Genomic_DNA"/>
</dbReference>
<dbReference type="Pfam" id="PF19187">
    <property type="entry name" value="HTH_PafC"/>
    <property type="match status" value="1"/>
</dbReference>
<evidence type="ECO:0000259" key="2">
    <source>
        <dbReference type="Pfam" id="PF19187"/>
    </source>
</evidence>
<dbReference type="PIRSF" id="PIRSF016838">
    <property type="entry name" value="PafC"/>
    <property type="match status" value="1"/>
</dbReference>
<dbReference type="InterPro" id="IPR028349">
    <property type="entry name" value="PafC-like"/>
</dbReference>
<dbReference type="InterPro" id="IPR043839">
    <property type="entry name" value="PafC_HTH"/>
</dbReference>
<reference evidence="5" key="1">
    <citation type="submission" date="2020-05" db="EMBL/GenBank/DDBJ databases">
        <authorList>
            <person name="Chiriac C."/>
            <person name="Salcher M."/>
            <person name="Ghai R."/>
            <person name="Kavagutti S V."/>
        </authorList>
    </citation>
    <scope>NUCLEOTIDE SEQUENCE</scope>
</reference>
<dbReference type="EMBL" id="CAEZYM010000005">
    <property type="protein sequence ID" value="CAB4723445.1"/>
    <property type="molecule type" value="Genomic_DNA"/>
</dbReference>
<evidence type="ECO:0000313" key="3">
    <source>
        <dbReference type="EMBL" id="CAB4344202.1"/>
    </source>
</evidence>
<dbReference type="EMBL" id="CAEZZW010000005">
    <property type="protein sequence ID" value="CAB4782462.1"/>
    <property type="molecule type" value="Genomic_DNA"/>
</dbReference>
<dbReference type="PANTHER" id="PTHR34580:SF1">
    <property type="entry name" value="PROTEIN PAFC"/>
    <property type="match status" value="1"/>
</dbReference>
<dbReference type="EMBL" id="CAESAE010000009">
    <property type="protein sequence ID" value="CAB4344202.1"/>
    <property type="molecule type" value="Genomic_DNA"/>
</dbReference>
<dbReference type="EMBL" id="CAFBNH010000006">
    <property type="protein sequence ID" value="CAB4949750.1"/>
    <property type="molecule type" value="Genomic_DNA"/>
</dbReference>
<evidence type="ECO:0000313" key="6">
    <source>
        <dbReference type="EMBL" id="CAB4782462.1"/>
    </source>
</evidence>
<protein>
    <submittedName>
        <fullName evidence="5">Unannotated protein</fullName>
    </submittedName>
</protein>
<evidence type="ECO:0000313" key="7">
    <source>
        <dbReference type="EMBL" id="CAB4824493.1"/>
    </source>
</evidence>
<dbReference type="PROSITE" id="PS52050">
    <property type="entry name" value="WYL"/>
    <property type="match status" value="1"/>
</dbReference>
<dbReference type="Pfam" id="PF13280">
    <property type="entry name" value="WYL"/>
    <property type="match status" value="1"/>
</dbReference>
<dbReference type="EMBL" id="CAFBOC010000012">
    <property type="protein sequence ID" value="CAB4980779.1"/>
    <property type="molecule type" value="Genomic_DNA"/>
</dbReference>
<evidence type="ECO:0000313" key="5">
    <source>
        <dbReference type="EMBL" id="CAB4723445.1"/>
    </source>
</evidence>
<feature type="domain" description="PafC HTH" evidence="2">
    <location>
        <begin position="11"/>
        <end position="122"/>
    </location>
</feature>
<name>A0A6J6RLT6_9ZZZZ</name>